<proteinExistence type="predicted"/>
<reference evidence="2" key="1">
    <citation type="journal article" date="2020" name="Nature">
        <title>Giant virus diversity and host interactions through global metagenomics.</title>
        <authorList>
            <person name="Schulz F."/>
            <person name="Roux S."/>
            <person name="Paez-Espino D."/>
            <person name="Jungbluth S."/>
            <person name="Walsh D.A."/>
            <person name="Denef V.J."/>
            <person name="McMahon K.D."/>
            <person name="Konstantinidis K.T."/>
            <person name="Eloe-Fadrosh E.A."/>
            <person name="Kyrpides N.C."/>
            <person name="Woyke T."/>
        </authorList>
    </citation>
    <scope>NUCLEOTIDE SEQUENCE</scope>
    <source>
        <strain evidence="2">GVMAG-M-3300020185-18</strain>
    </source>
</reference>
<name>A0A6C0C2V8_9ZZZZ</name>
<feature type="region of interest" description="Disordered" evidence="1">
    <location>
        <begin position="444"/>
        <end position="497"/>
    </location>
</feature>
<dbReference type="EMBL" id="MN739330">
    <property type="protein sequence ID" value="QHS98937.1"/>
    <property type="molecule type" value="Genomic_DNA"/>
</dbReference>
<dbReference type="AlphaFoldDB" id="A0A6C0C2V8"/>
<organism evidence="2">
    <name type="scientific">viral metagenome</name>
    <dbReference type="NCBI Taxonomy" id="1070528"/>
    <lineage>
        <taxon>unclassified sequences</taxon>
        <taxon>metagenomes</taxon>
        <taxon>organismal metagenomes</taxon>
    </lineage>
</organism>
<evidence type="ECO:0000313" key="2">
    <source>
        <dbReference type="EMBL" id="QHS98937.1"/>
    </source>
</evidence>
<accession>A0A6C0C2V8</accession>
<sequence>MASVGSSQYLSHIFENTRQIVNKPEWTPENLNDLQMYIKSWDGIQRAQEEILAKESGIPYFFVYTFNRGLYNILTSFFSRPYTNRPPFMNKIASILNILSKINNEWEKILEILRSTGGRAASKTQQQTVSTLFENIFKIIENDNLTVIFRALFDEVKGINLSNIQNLSDSQAKFNNIPFDNTKNTIGIHIRWIEKIVEAWSEFASGQQQLMHSKGAENAFQSWMTDPSVHFETTALINNYYLYGEDYHPEHIFEWQGPTATAAKGGLNANQWNTHLDPMVDQVVLIPQQVLGEDYNTLSPDMKLLIIAILQVSDWSIRTGVYVDDALVNTGENEATMRQVKAQQQDVDKLKLQFKNDLRRYFLSIKNHETNKGVKYANTGEQRDMIHSPLGLQKMVKRMTLLKQGPKKIALVRRSTNTWERIINGELVNEWQFVASIVSRMDDRVATTGGKRRRKRKTRHKKKTKRRKKTRRRKRTKRRKKTRKSKKKRRTKRRKRK</sequence>
<evidence type="ECO:0000256" key="1">
    <source>
        <dbReference type="SAM" id="MobiDB-lite"/>
    </source>
</evidence>
<protein>
    <submittedName>
        <fullName evidence="2">Uncharacterized protein</fullName>
    </submittedName>
</protein>
<feature type="compositionally biased region" description="Basic residues" evidence="1">
    <location>
        <begin position="450"/>
        <end position="497"/>
    </location>
</feature>